<name>A0A0F7SUB9_PHARH</name>
<dbReference type="AlphaFoldDB" id="A0A0F7SUB9"/>
<evidence type="ECO:0000313" key="4">
    <source>
        <dbReference type="EMBL" id="CED85076.1"/>
    </source>
</evidence>
<evidence type="ECO:0000259" key="3">
    <source>
        <dbReference type="PROSITE" id="PS51532"/>
    </source>
</evidence>
<dbReference type="PROSITE" id="PS51532">
    <property type="entry name" value="PITH"/>
    <property type="match status" value="1"/>
</dbReference>
<dbReference type="InterPro" id="IPR010400">
    <property type="entry name" value="PITH_dom"/>
</dbReference>
<feature type="domain" description="PITH" evidence="3">
    <location>
        <begin position="34"/>
        <end position="211"/>
    </location>
</feature>
<dbReference type="GO" id="GO:0005634">
    <property type="term" value="C:nucleus"/>
    <property type="evidence" value="ECO:0007669"/>
    <property type="project" value="TreeGrafter"/>
</dbReference>
<dbReference type="PANTHER" id="PTHR12175">
    <property type="entry name" value="AD039 HT014 THIOREDOXIN FAMILY TRP26"/>
    <property type="match status" value="1"/>
</dbReference>
<dbReference type="Gene3D" id="2.60.120.470">
    <property type="entry name" value="PITH domain"/>
    <property type="match status" value="1"/>
</dbReference>
<dbReference type="PANTHER" id="PTHR12175:SF1">
    <property type="entry name" value="PITH DOMAIN-CONTAINING PROTEIN 1"/>
    <property type="match status" value="1"/>
</dbReference>
<dbReference type="EMBL" id="LN483332">
    <property type="protein sequence ID" value="CED85076.1"/>
    <property type="molecule type" value="Genomic_DNA"/>
</dbReference>
<feature type="compositionally biased region" description="Basic and acidic residues" evidence="2">
    <location>
        <begin position="27"/>
        <end position="38"/>
    </location>
</feature>
<dbReference type="Pfam" id="PF06201">
    <property type="entry name" value="PITH"/>
    <property type="match status" value="1"/>
</dbReference>
<feature type="region of interest" description="Disordered" evidence="2">
    <location>
        <begin position="1"/>
        <end position="45"/>
    </location>
</feature>
<feature type="compositionally biased region" description="Basic and acidic residues" evidence="2">
    <location>
        <begin position="1"/>
        <end position="15"/>
    </location>
</feature>
<comment type="similarity">
    <text evidence="1">Belongs to the PITHD1 family.</text>
</comment>
<dbReference type="InterPro" id="IPR037047">
    <property type="entry name" value="PITH_dom_sf"/>
</dbReference>
<dbReference type="GO" id="GO:0005737">
    <property type="term" value="C:cytoplasm"/>
    <property type="evidence" value="ECO:0007669"/>
    <property type="project" value="UniProtKB-ARBA"/>
</dbReference>
<reference evidence="4" key="1">
    <citation type="submission" date="2014-08" db="EMBL/GenBank/DDBJ databases">
        <authorList>
            <person name="Sharma Rahul"/>
            <person name="Thines Marco"/>
        </authorList>
    </citation>
    <scope>NUCLEOTIDE SEQUENCE</scope>
</reference>
<accession>A0A0F7SUB9</accession>
<sequence>MSHNNSHDHAGHSHTGEGSGSNSGGCGDEHDHDHHLPNDGEQQSLYSVIDRENIIALNTEREEMGREIIKPRDMIDDDTLYCQSEEDGEMMIRIPFVDTVKLRSITLRIGGEGISGPEKIHIYANASPDFSDLEGLRPTQSFDLVDTSEAVPYDVRVAKFSSITHLTLHFPTPTSISYEEDSPIRVTYMSFSGEALKLRRDVPKGVVYEANPNLADHKVKGVESDGGWAGLGH</sequence>
<evidence type="ECO:0000256" key="1">
    <source>
        <dbReference type="ARBA" id="ARBA00025788"/>
    </source>
</evidence>
<organism evidence="4">
    <name type="scientific">Phaffia rhodozyma</name>
    <name type="common">Yeast</name>
    <name type="synonym">Xanthophyllomyces dendrorhous</name>
    <dbReference type="NCBI Taxonomy" id="264483"/>
    <lineage>
        <taxon>Eukaryota</taxon>
        <taxon>Fungi</taxon>
        <taxon>Dikarya</taxon>
        <taxon>Basidiomycota</taxon>
        <taxon>Agaricomycotina</taxon>
        <taxon>Tremellomycetes</taxon>
        <taxon>Cystofilobasidiales</taxon>
        <taxon>Mrakiaceae</taxon>
        <taxon>Phaffia</taxon>
    </lineage>
</organism>
<protein>
    <submittedName>
        <fullName evidence="4">Thioredoxin-like protein</fullName>
    </submittedName>
</protein>
<feature type="compositionally biased region" description="Gly residues" evidence="2">
    <location>
        <begin position="17"/>
        <end position="26"/>
    </location>
</feature>
<dbReference type="InterPro" id="IPR045099">
    <property type="entry name" value="PITH1-like"/>
</dbReference>
<dbReference type="SUPFAM" id="SSF49785">
    <property type="entry name" value="Galactose-binding domain-like"/>
    <property type="match status" value="1"/>
</dbReference>
<evidence type="ECO:0000256" key="2">
    <source>
        <dbReference type="SAM" id="MobiDB-lite"/>
    </source>
</evidence>
<proteinExistence type="inferred from homology"/>
<dbReference type="InterPro" id="IPR008979">
    <property type="entry name" value="Galactose-bd-like_sf"/>
</dbReference>